<reference evidence="2" key="1">
    <citation type="submission" date="2025-08" db="UniProtKB">
        <authorList>
            <consortium name="Ensembl"/>
        </authorList>
    </citation>
    <scope>IDENTIFICATION</scope>
</reference>
<proteinExistence type="predicted"/>
<name>A0A8C6BR18_MONMO</name>
<gene>
    <name evidence="2" type="primary">ACAD9</name>
</gene>
<evidence type="ECO:0000313" key="2">
    <source>
        <dbReference type="Ensembl" id="ENSMMNP00015017883.1"/>
    </source>
</evidence>
<dbReference type="InterPro" id="IPR037069">
    <property type="entry name" value="AcylCoA_DH/ox_N_sf"/>
</dbReference>
<organism evidence="2 3">
    <name type="scientific">Monodon monoceros</name>
    <name type="common">Narwhal</name>
    <name type="synonym">Ceratodon monodon</name>
    <dbReference type="NCBI Taxonomy" id="40151"/>
    <lineage>
        <taxon>Eukaryota</taxon>
        <taxon>Metazoa</taxon>
        <taxon>Chordata</taxon>
        <taxon>Craniata</taxon>
        <taxon>Vertebrata</taxon>
        <taxon>Euteleostomi</taxon>
        <taxon>Mammalia</taxon>
        <taxon>Eutheria</taxon>
        <taxon>Laurasiatheria</taxon>
        <taxon>Artiodactyla</taxon>
        <taxon>Whippomorpha</taxon>
        <taxon>Cetacea</taxon>
        <taxon>Odontoceti</taxon>
        <taxon>Monodontidae</taxon>
        <taxon>Monodon</taxon>
    </lineage>
</organism>
<dbReference type="Proteomes" id="UP000694561">
    <property type="component" value="Unplaced"/>
</dbReference>
<dbReference type="GO" id="GO:0050660">
    <property type="term" value="F:flavin adenine dinucleotide binding"/>
    <property type="evidence" value="ECO:0007669"/>
    <property type="project" value="InterPro"/>
</dbReference>
<dbReference type="Pfam" id="PF02771">
    <property type="entry name" value="Acyl-CoA_dh_N"/>
    <property type="match status" value="1"/>
</dbReference>
<keyword evidence="3" id="KW-1185">Reference proteome</keyword>
<accession>A0A8C6BR18</accession>
<dbReference type="AlphaFoldDB" id="A0A8C6BR18"/>
<reference evidence="2" key="2">
    <citation type="submission" date="2025-09" db="UniProtKB">
        <authorList>
            <consortium name="Ensembl"/>
        </authorList>
    </citation>
    <scope>IDENTIFICATION</scope>
</reference>
<evidence type="ECO:0000313" key="3">
    <source>
        <dbReference type="Proteomes" id="UP000694561"/>
    </source>
</evidence>
<dbReference type="GeneTree" id="ENSGT00940000157312"/>
<dbReference type="PANTHER" id="PTHR43884:SF9">
    <property type="entry name" value="COMPLEX I ASSEMBLY FACTOR ACAD9, MITOCHONDRIAL"/>
    <property type="match status" value="1"/>
</dbReference>
<dbReference type="SUPFAM" id="SSF56645">
    <property type="entry name" value="Acyl-CoA dehydrogenase NM domain-like"/>
    <property type="match status" value="1"/>
</dbReference>
<dbReference type="Gene3D" id="1.10.540.10">
    <property type="entry name" value="Acyl-CoA dehydrogenase/oxidase, N-terminal domain"/>
    <property type="match status" value="1"/>
</dbReference>
<protein>
    <submittedName>
        <fullName evidence="2">Acyl-CoA dehydrogenase family member 9</fullName>
    </submittedName>
</protein>
<dbReference type="InterPro" id="IPR009100">
    <property type="entry name" value="AcylCoA_DH/oxidase_NM_dom_sf"/>
</dbReference>
<dbReference type="Ensembl" id="ENSMMNT00015019653.1">
    <property type="protein sequence ID" value="ENSMMNP00015017883.1"/>
    <property type="gene ID" value="ENSMMNG00015013136.1"/>
</dbReference>
<evidence type="ECO:0000259" key="1">
    <source>
        <dbReference type="Pfam" id="PF02771"/>
    </source>
</evidence>
<dbReference type="PANTHER" id="PTHR43884">
    <property type="entry name" value="ACYL-COA DEHYDROGENASE"/>
    <property type="match status" value="1"/>
</dbReference>
<feature type="domain" description="Acyl-CoA dehydrogenase/oxidase N-terminal" evidence="1">
    <location>
        <begin position="68"/>
        <end position="138"/>
    </location>
</feature>
<dbReference type="InterPro" id="IPR013786">
    <property type="entry name" value="AcylCoA_DH/ox_N"/>
</dbReference>
<dbReference type="GO" id="GO:0003995">
    <property type="term" value="F:acyl-CoA dehydrogenase activity"/>
    <property type="evidence" value="ECO:0007669"/>
    <property type="project" value="TreeGrafter"/>
</dbReference>
<sequence>MSGCGLFLRSAAAARLGRARVAFTASRRPLRTSPPSQAFAKELFLGKIEKKEVFPFPEVSQDELNEINQFVGPVEKFFTEEVDSQKIDREGKIPNETLEKLKSLGLFGMQVPEEYGWLAGECVAQEAFQQEELSSSLPSSSECIKLLKDVSCSSSYEIPVTAFPNVAWASPTPCTRGWGRSSAWIAPSP</sequence>